<protein>
    <submittedName>
        <fullName evidence="1">Uncharacterized protein</fullName>
    </submittedName>
</protein>
<comment type="caution">
    <text evidence="1">The sequence shown here is derived from an EMBL/GenBank/DDBJ whole genome shotgun (WGS) entry which is preliminary data.</text>
</comment>
<name>A0A401S974_CHIPU</name>
<evidence type="ECO:0000313" key="2">
    <source>
        <dbReference type="Proteomes" id="UP000287033"/>
    </source>
</evidence>
<proteinExistence type="predicted"/>
<evidence type="ECO:0000313" key="1">
    <source>
        <dbReference type="EMBL" id="GCC26926.1"/>
    </source>
</evidence>
<dbReference type="OrthoDB" id="775972at2759"/>
<sequence length="140" mass="15757">MGLVQCRLEIQCEEAARGLVQCRLEIQCEEAAMGLVQCRLEIQCEEAAMGLVQCRLEIQREEAARGLVQCRLEIQCEEAAVNLRIPGEMKEIETKLHLKWEAGPWSMKTRPVPFAIRLKVEAELEQPVNLGALEPVTASE</sequence>
<dbReference type="Proteomes" id="UP000287033">
    <property type="component" value="Unassembled WGS sequence"/>
</dbReference>
<dbReference type="EMBL" id="BEZZ01000143">
    <property type="protein sequence ID" value="GCC26926.1"/>
    <property type="molecule type" value="Genomic_DNA"/>
</dbReference>
<accession>A0A401S974</accession>
<keyword evidence="2" id="KW-1185">Reference proteome</keyword>
<organism evidence="1 2">
    <name type="scientific">Chiloscyllium punctatum</name>
    <name type="common">Brownbanded bambooshark</name>
    <name type="synonym">Hemiscyllium punctatum</name>
    <dbReference type="NCBI Taxonomy" id="137246"/>
    <lineage>
        <taxon>Eukaryota</taxon>
        <taxon>Metazoa</taxon>
        <taxon>Chordata</taxon>
        <taxon>Craniata</taxon>
        <taxon>Vertebrata</taxon>
        <taxon>Chondrichthyes</taxon>
        <taxon>Elasmobranchii</taxon>
        <taxon>Galeomorphii</taxon>
        <taxon>Galeoidea</taxon>
        <taxon>Orectolobiformes</taxon>
        <taxon>Hemiscylliidae</taxon>
        <taxon>Chiloscyllium</taxon>
    </lineage>
</organism>
<dbReference type="AlphaFoldDB" id="A0A401S974"/>
<gene>
    <name evidence="1" type="ORF">chiPu_0005346</name>
</gene>
<reference evidence="1 2" key="1">
    <citation type="journal article" date="2018" name="Nat. Ecol. Evol.">
        <title>Shark genomes provide insights into elasmobranch evolution and the origin of vertebrates.</title>
        <authorList>
            <person name="Hara Y"/>
            <person name="Yamaguchi K"/>
            <person name="Onimaru K"/>
            <person name="Kadota M"/>
            <person name="Koyanagi M"/>
            <person name="Keeley SD"/>
            <person name="Tatsumi K"/>
            <person name="Tanaka K"/>
            <person name="Motone F"/>
            <person name="Kageyama Y"/>
            <person name="Nozu R"/>
            <person name="Adachi N"/>
            <person name="Nishimura O"/>
            <person name="Nakagawa R"/>
            <person name="Tanegashima C"/>
            <person name="Kiyatake I"/>
            <person name="Matsumoto R"/>
            <person name="Murakumo K"/>
            <person name="Nishida K"/>
            <person name="Terakita A"/>
            <person name="Kuratani S"/>
            <person name="Sato K"/>
            <person name="Hyodo S Kuraku.S."/>
        </authorList>
    </citation>
    <scope>NUCLEOTIDE SEQUENCE [LARGE SCALE GENOMIC DNA]</scope>
</reference>